<dbReference type="InterPro" id="IPR052035">
    <property type="entry name" value="ZnF_BED_domain_contain"/>
</dbReference>
<dbReference type="SUPFAM" id="SSF53098">
    <property type="entry name" value="Ribonuclease H-like"/>
    <property type="match status" value="1"/>
</dbReference>
<name>A0A8K0UDF2_9AGAR</name>
<evidence type="ECO:0000256" key="5">
    <source>
        <dbReference type="ARBA" id="ARBA00023242"/>
    </source>
</evidence>
<comment type="caution">
    <text evidence="6">The sequence shown here is derived from an EMBL/GenBank/DDBJ whole genome shotgun (WGS) entry which is preliminary data.</text>
</comment>
<evidence type="ECO:0000256" key="3">
    <source>
        <dbReference type="ARBA" id="ARBA00022771"/>
    </source>
</evidence>
<keyword evidence="4" id="KW-0862">Zinc</keyword>
<sequence>QIGTITLDNASNNNTLMRELQRLLKKEDIPFDAEGNRIRYRTGKTDPLYAAALKRDPISLTRKLVKVLRSSWGRRQGLRDTIADGNRRQFFRDGKEIKHQELLRDVDTRWSSLFLMINRLIELYEAIDTYLNKAEQRSIRNHALSDMELRVLLDIRQLLHVFHLMQELLSAEKTPTLAMTIPIYEQLLRILRYLARTTLKPLAHAINASIARIEKYMAKAKSTRVYSLSMVVHPHFRFDWIQKYWGDEAAADARRWTRELVSNITYQYSYTCSLTS</sequence>
<gene>
    <name evidence="6" type="ORF">BXZ70DRAFT_902900</name>
</gene>
<dbReference type="OrthoDB" id="2790258at2759"/>
<dbReference type="Proteomes" id="UP000813824">
    <property type="component" value="Unassembled WGS sequence"/>
</dbReference>
<organism evidence="6 7">
    <name type="scientific">Cristinia sonorae</name>
    <dbReference type="NCBI Taxonomy" id="1940300"/>
    <lineage>
        <taxon>Eukaryota</taxon>
        <taxon>Fungi</taxon>
        <taxon>Dikarya</taxon>
        <taxon>Basidiomycota</taxon>
        <taxon>Agaricomycotina</taxon>
        <taxon>Agaricomycetes</taxon>
        <taxon>Agaricomycetidae</taxon>
        <taxon>Agaricales</taxon>
        <taxon>Pleurotineae</taxon>
        <taxon>Stephanosporaceae</taxon>
        <taxon>Cristinia</taxon>
    </lineage>
</organism>
<dbReference type="InterPro" id="IPR012337">
    <property type="entry name" value="RNaseH-like_sf"/>
</dbReference>
<dbReference type="PANTHER" id="PTHR46481">
    <property type="entry name" value="ZINC FINGER BED DOMAIN-CONTAINING PROTEIN 4"/>
    <property type="match status" value="1"/>
</dbReference>
<evidence type="ECO:0000313" key="7">
    <source>
        <dbReference type="Proteomes" id="UP000813824"/>
    </source>
</evidence>
<evidence type="ECO:0000313" key="6">
    <source>
        <dbReference type="EMBL" id="KAH8073394.1"/>
    </source>
</evidence>
<reference evidence="6" key="1">
    <citation type="journal article" date="2021" name="New Phytol.">
        <title>Evolutionary innovations through gain and loss of genes in the ectomycorrhizal Boletales.</title>
        <authorList>
            <person name="Wu G."/>
            <person name="Miyauchi S."/>
            <person name="Morin E."/>
            <person name="Kuo A."/>
            <person name="Drula E."/>
            <person name="Varga T."/>
            <person name="Kohler A."/>
            <person name="Feng B."/>
            <person name="Cao Y."/>
            <person name="Lipzen A."/>
            <person name="Daum C."/>
            <person name="Hundley H."/>
            <person name="Pangilinan J."/>
            <person name="Johnson J."/>
            <person name="Barry K."/>
            <person name="LaButti K."/>
            <person name="Ng V."/>
            <person name="Ahrendt S."/>
            <person name="Min B."/>
            <person name="Choi I.G."/>
            <person name="Park H."/>
            <person name="Plett J.M."/>
            <person name="Magnuson J."/>
            <person name="Spatafora J.W."/>
            <person name="Nagy L.G."/>
            <person name="Henrissat B."/>
            <person name="Grigoriev I.V."/>
            <person name="Yang Z.L."/>
            <person name="Xu J."/>
            <person name="Martin F.M."/>
        </authorList>
    </citation>
    <scope>NUCLEOTIDE SEQUENCE</scope>
    <source>
        <strain evidence="6">KKN 215</strain>
    </source>
</reference>
<keyword evidence="7" id="KW-1185">Reference proteome</keyword>
<keyword evidence="3" id="KW-0863">Zinc-finger</keyword>
<evidence type="ECO:0000256" key="1">
    <source>
        <dbReference type="ARBA" id="ARBA00004123"/>
    </source>
</evidence>
<dbReference type="GO" id="GO:0005634">
    <property type="term" value="C:nucleus"/>
    <property type="evidence" value="ECO:0007669"/>
    <property type="project" value="UniProtKB-SubCell"/>
</dbReference>
<dbReference type="GO" id="GO:0008270">
    <property type="term" value="F:zinc ion binding"/>
    <property type="evidence" value="ECO:0007669"/>
    <property type="project" value="UniProtKB-KW"/>
</dbReference>
<dbReference type="PANTHER" id="PTHR46481:SF10">
    <property type="entry name" value="ZINC FINGER BED DOMAIN-CONTAINING PROTEIN 39"/>
    <property type="match status" value="1"/>
</dbReference>
<comment type="subcellular location">
    <subcellularLocation>
        <location evidence="1">Nucleus</location>
    </subcellularLocation>
</comment>
<evidence type="ECO:0000256" key="4">
    <source>
        <dbReference type="ARBA" id="ARBA00022833"/>
    </source>
</evidence>
<keyword evidence="5" id="KW-0539">Nucleus</keyword>
<proteinExistence type="predicted"/>
<dbReference type="AlphaFoldDB" id="A0A8K0UDF2"/>
<evidence type="ECO:0000256" key="2">
    <source>
        <dbReference type="ARBA" id="ARBA00022723"/>
    </source>
</evidence>
<protein>
    <submittedName>
        <fullName evidence="6">Ribonuclease H-like domain-containing protein</fullName>
    </submittedName>
</protein>
<keyword evidence="2" id="KW-0479">Metal-binding</keyword>
<feature type="non-terminal residue" evidence="6">
    <location>
        <position position="276"/>
    </location>
</feature>
<accession>A0A8K0UDF2</accession>
<dbReference type="EMBL" id="JAEVFJ010000074">
    <property type="protein sequence ID" value="KAH8073394.1"/>
    <property type="molecule type" value="Genomic_DNA"/>
</dbReference>